<organism evidence="9 10">
    <name type="scientific">Clostridium algifaecis</name>
    <dbReference type="NCBI Taxonomy" id="1472040"/>
    <lineage>
        <taxon>Bacteria</taxon>
        <taxon>Bacillati</taxon>
        <taxon>Bacillota</taxon>
        <taxon>Clostridia</taxon>
        <taxon>Eubacteriales</taxon>
        <taxon>Clostridiaceae</taxon>
        <taxon>Clostridium</taxon>
    </lineage>
</organism>
<evidence type="ECO:0000256" key="2">
    <source>
        <dbReference type="ARBA" id="ARBA00022679"/>
    </source>
</evidence>
<feature type="active site" description="Proton donor/acceptor" evidence="6">
    <location>
        <position position="178"/>
    </location>
</feature>
<keyword evidence="2" id="KW-0808">Transferase</keyword>
<dbReference type="InterPro" id="IPR005490">
    <property type="entry name" value="LD_TPept_cat_dom"/>
</dbReference>
<keyword evidence="7" id="KW-0472">Membrane</keyword>
<protein>
    <submittedName>
        <fullName evidence="9">Murein L,D-transpeptidase YafK</fullName>
    </submittedName>
</protein>
<evidence type="ECO:0000256" key="6">
    <source>
        <dbReference type="PROSITE-ProRule" id="PRU01373"/>
    </source>
</evidence>
<name>A0ABS4KMU1_9CLOT</name>
<proteinExistence type="predicted"/>
<dbReference type="CDD" id="cd16913">
    <property type="entry name" value="YkuD_like"/>
    <property type="match status" value="1"/>
</dbReference>
<evidence type="ECO:0000259" key="8">
    <source>
        <dbReference type="PROSITE" id="PS52029"/>
    </source>
</evidence>
<dbReference type="SUPFAM" id="SSF141523">
    <property type="entry name" value="L,D-transpeptidase catalytic domain-like"/>
    <property type="match status" value="1"/>
</dbReference>
<dbReference type="PANTHER" id="PTHR36699">
    <property type="entry name" value="LD-TRANSPEPTIDASE"/>
    <property type="match status" value="1"/>
</dbReference>
<evidence type="ECO:0000313" key="9">
    <source>
        <dbReference type="EMBL" id="MBP2031357.1"/>
    </source>
</evidence>
<gene>
    <name evidence="9" type="ORF">J2Z42_000022</name>
</gene>
<dbReference type="Gene3D" id="2.40.440.10">
    <property type="entry name" value="L,D-transpeptidase catalytic domain-like"/>
    <property type="match status" value="1"/>
</dbReference>
<dbReference type="PANTHER" id="PTHR36699:SF1">
    <property type="entry name" value="L,D-TRANSPEPTIDASE YAFK-RELATED"/>
    <property type="match status" value="1"/>
</dbReference>
<keyword evidence="7" id="KW-0812">Transmembrane</keyword>
<evidence type="ECO:0000256" key="1">
    <source>
        <dbReference type="ARBA" id="ARBA00004752"/>
    </source>
</evidence>
<dbReference type="InterPro" id="IPR038063">
    <property type="entry name" value="Transpep_catalytic_dom"/>
</dbReference>
<feature type="active site" description="Nucleophile" evidence="6">
    <location>
        <position position="190"/>
    </location>
</feature>
<comment type="pathway">
    <text evidence="1 6">Cell wall biogenesis; peptidoglycan biosynthesis.</text>
</comment>
<keyword evidence="4 6" id="KW-0573">Peptidoglycan synthesis</keyword>
<dbReference type="PROSITE" id="PS52029">
    <property type="entry name" value="LD_TPASE"/>
    <property type="match status" value="1"/>
</dbReference>
<keyword evidence="5 6" id="KW-0961">Cell wall biogenesis/degradation</keyword>
<evidence type="ECO:0000256" key="4">
    <source>
        <dbReference type="ARBA" id="ARBA00022984"/>
    </source>
</evidence>
<keyword evidence="7" id="KW-1133">Transmembrane helix</keyword>
<dbReference type="RefSeq" id="WP_209700329.1">
    <property type="nucleotide sequence ID" value="NZ_JAGGLM010000001.1"/>
</dbReference>
<evidence type="ECO:0000313" key="10">
    <source>
        <dbReference type="Proteomes" id="UP001519307"/>
    </source>
</evidence>
<keyword evidence="10" id="KW-1185">Reference proteome</keyword>
<evidence type="ECO:0000256" key="7">
    <source>
        <dbReference type="SAM" id="Phobius"/>
    </source>
</evidence>
<comment type="caution">
    <text evidence="9">The sequence shown here is derived from an EMBL/GenBank/DDBJ whole genome shotgun (WGS) entry which is preliminary data.</text>
</comment>
<reference evidence="9 10" key="1">
    <citation type="submission" date="2021-03" db="EMBL/GenBank/DDBJ databases">
        <title>Genomic Encyclopedia of Type Strains, Phase IV (KMG-IV): sequencing the most valuable type-strain genomes for metagenomic binning, comparative biology and taxonomic classification.</title>
        <authorList>
            <person name="Goeker M."/>
        </authorList>
    </citation>
    <scope>NUCLEOTIDE SEQUENCE [LARGE SCALE GENOMIC DNA]</scope>
    <source>
        <strain evidence="9 10">DSM 28783</strain>
    </source>
</reference>
<sequence>MKNRDRIYPAAFFIFGVILIALVSGMSIKNYIKQNNNIKQVSANNKQKESQKIFFNRPQNDPENTTVKIYKSKNIMELYGDEKLIGRFKVGFGRVNKGYKEKEGDNKTPEGSYYVCYINPNSKYKYFFGISYPNEKDAKNGLDKNIINKITYNRIKDAIDDRRQPPWHTALGGEIGIHGGGTKSDWTYGCIAMENEDIYKVKEYIRLRTEVYIYK</sequence>
<feature type="transmembrane region" description="Helical" evidence="7">
    <location>
        <begin position="7"/>
        <end position="28"/>
    </location>
</feature>
<evidence type="ECO:0000256" key="5">
    <source>
        <dbReference type="ARBA" id="ARBA00023316"/>
    </source>
</evidence>
<evidence type="ECO:0000256" key="3">
    <source>
        <dbReference type="ARBA" id="ARBA00022960"/>
    </source>
</evidence>
<accession>A0ABS4KMU1</accession>
<keyword evidence="3 6" id="KW-0133">Cell shape</keyword>
<dbReference type="Proteomes" id="UP001519307">
    <property type="component" value="Unassembled WGS sequence"/>
</dbReference>
<dbReference type="EMBL" id="JAGGLM010000001">
    <property type="protein sequence ID" value="MBP2031357.1"/>
    <property type="molecule type" value="Genomic_DNA"/>
</dbReference>
<feature type="domain" description="L,D-TPase catalytic" evidence="8">
    <location>
        <begin position="65"/>
        <end position="214"/>
    </location>
</feature>
<dbReference type="Pfam" id="PF03734">
    <property type="entry name" value="YkuD"/>
    <property type="match status" value="1"/>
</dbReference>